<dbReference type="SUPFAM" id="SSF101898">
    <property type="entry name" value="NHL repeat"/>
    <property type="match status" value="1"/>
</dbReference>
<evidence type="ECO:0000313" key="4">
    <source>
        <dbReference type="EMBL" id="MBJ7608064.1"/>
    </source>
</evidence>
<dbReference type="PROSITE" id="PS51257">
    <property type="entry name" value="PROKAR_LIPOPROTEIN"/>
    <property type="match status" value="1"/>
</dbReference>
<dbReference type="AlphaFoldDB" id="A0A934NII6"/>
<evidence type="ECO:0000256" key="1">
    <source>
        <dbReference type="SAM" id="MobiDB-lite"/>
    </source>
</evidence>
<gene>
    <name evidence="4" type="ORF">JF887_01350</name>
</gene>
<feature type="compositionally biased region" description="Low complexity" evidence="1">
    <location>
        <begin position="38"/>
        <end position="49"/>
    </location>
</feature>
<feature type="signal peptide" evidence="2">
    <location>
        <begin position="1"/>
        <end position="30"/>
    </location>
</feature>
<dbReference type="Gene3D" id="2.120.10.30">
    <property type="entry name" value="TolB, C-terminal domain"/>
    <property type="match status" value="1"/>
</dbReference>
<feature type="region of interest" description="Disordered" evidence="1">
    <location>
        <begin position="33"/>
        <end position="54"/>
    </location>
</feature>
<reference evidence="4 5" key="1">
    <citation type="submission" date="2020-10" db="EMBL/GenBank/DDBJ databases">
        <title>Ca. Dormibacterota MAGs.</title>
        <authorList>
            <person name="Montgomery K."/>
        </authorList>
    </citation>
    <scope>NUCLEOTIDE SEQUENCE [LARGE SCALE GENOMIC DNA]</scope>
    <source>
        <strain evidence="4">Mitchell_Peninsula_5</strain>
    </source>
</reference>
<organism evidence="4 5">
    <name type="scientific">Candidatus Amunia macphersoniae</name>
    <dbReference type="NCBI Taxonomy" id="3127014"/>
    <lineage>
        <taxon>Bacteria</taxon>
        <taxon>Bacillati</taxon>
        <taxon>Candidatus Dormiibacterota</taxon>
        <taxon>Candidatus Dormibacteria</taxon>
        <taxon>Candidatus Aeolococcales</taxon>
        <taxon>Candidatus Aeolococcaceae</taxon>
        <taxon>Candidatus Amunia</taxon>
    </lineage>
</organism>
<dbReference type="Proteomes" id="UP000614410">
    <property type="component" value="Unassembled WGS sequence"/>
</dbReference>
<comment type="caution">
    <text evidence="4">The sequence shown here is derived from an EMBL/GenBank/DDBJ whole genome shotgun (WGS) entry which is preliminary data.</text>
</comment>
<evidence type="ECO:0000259" key="3">
    <source>
        <dbReference type="Pfam" id="PF13360"/>
    </source>
</evidence>
<proteinExistence type="predicted"/>
<sequence length="366" mass="38507">MSVRSRSARRRSVAAAALAGLMLLTGCSSAPPASLPQVVPSRAPATATPVPTPTRTPAPPGFLLPGEAAALPALPAGVPFTGHLLIAESSSHSRLTEIDPSGNITWTFPTTSPPLLHPLGAPDDAFYSTDGSSILLSSEDGQGAMAIDRTSGAVLWQIGTYDRRGKDSTHFNNPDDLAPAADGSAWMADINNCRILHLSGSTGATISILGGNGCRHNPPQQFATPNGAFPTRDGSVVVTEIGSRSVNWINPDGTLRWSHRVPAGYPSDGMAYPDGSVLLTDYSTLGQVLRIGADGAVLWKYAPRGKEQLNHTSIAIPLASNRVAICDDFNNRIVVVDPTTSTVVWQWSGSGSYHLARPDGIDYRPF</sequence>
<dbReference type="EMBL" id="JAEKNN010000006">
    <property type="protein sequence ID" value="MBJ7608064.1"/>
    <property type="molecule type" value="Genomic_DNA"/>
</dbReference>
<dbReference type="Pfam" id="PF13360">
    <property type="entry name" value="PQQ_2"/>
    <property type="match status" value="1"/>
</dbReference>
<evidence type="ECO:0000256" key="2">
    <source>
        <dbReference type="SAM" id="SignalP"/>
    </source>
</evidence>
<protein>
    <submittedName>
        <fullName evidence="4">PQQ-binding-like beta-propeller repeat protein</fullName>
    </submittedName>
</protein>
<accession>A0A934NII6</accession>
<keyword evidence="2" id="KW-0732">Signal</keyword>
<dbReference type="InterPro" id="IPR011042">
    <property type="entry name" value="6-blade_b-propeller_TolB-like"/>
</dbReference>
<feature type="domain" description="Pyrrolo-quinoline quinone repeat" evidence="3">
    <location>
        <begin position="225"/>
        <end position="346"/>
    </location>
</feature>
<feature type="chain" id="PRO_5038010154" evidence="2">
    <location>
        <begin position="31"/>
        <end position="366"/>
    </location>
</feature>
<evidence type="ECO:0000313" key="5">
    <source>
        <dbReference type="Proteomes" id="UP000614410"/>
    </source>
</evidence>
<name>A0A934NII6_9BACT</name>
<dbReference type="InterPro" id="IPR002372">
    <property type="entry name" value="PQQ_rpt_dom"/>
</dbReference>